<comment type="caution">
    <text evidence="1">The sequence shown here is derived from an EMBL/GenBank/DDBJ whole genome shotgun (WGS) entry which is preliminary data.</text>
</comment>
<proteinExistence type="predicted"/>
<reference evidence="1" key="1">
    <citation type="submission" date="2021-06" db="EMBL/GenBank/DDBJ databases">
        <authorList>
            <person name="Kallberg Y."/>
            <person name="Tangrot J."/>
            <person name="Rosling A."/>
        </authorList>
    </citation>
    <scope>NUCLEOTIDE SEQUENCE</scope>
    <source>
        <strain evidence="1">IL203A</strain>
    </source>
</reference>
<evidence type="ECO:0000313" key="2">
    <source>
        <dbReference type="Proteomes" id="UP000789702"/>
    </source>
</evidence>
<feature type="non-terminal residue" evidence="1">
    <location>
        <position position="1"/>
    </location>
</feature>
<dbReference type="Proteomes" id="UP000789702">
    <property type="component" value="Unassembled WGS sequence"/>
</dbReference>
<sequence length="172" mass="19615">KQSPLLETFEDLVKEFEATFNDLDWYEAALIDQFQSGLHNNVKDLLLTVKDPTSLNDAISKAVQLAPFKEDPMQINTIRIKLLLVAEKRRHHTNNLCFYCGDQITLLKTALENPTYHQELIILSPQKNRWEKNSPSCTALTPELYIHLSDGSQTSVQALIDSGLQHVSWILL</sequence>
<gene>
    <name evidence="1" type="ORF">DHETER_LOCUS7095</name>
</gene>
<name>A0ACA9MK28_9GLOM</name>
<organism evidence="1 2">
    <name type="scientific">Dentiscutata heterogama</name>
    <dbReference type="NCBI Taxonomy" id="1316150"/>
    <lineage>
        <taxon>Eukaryota</taxon>
        <taxon>Fungi</taxon>
        <taxon>Fungi incertae sedis</taxon>
        <taxon>Mucoromycota</taxon>
        <taxon>Glomeromycotina</taxon>
        <taxon>Glomeromycetes</taxon>
        <taxon>Diversisporales</taxon>
        <taxon>Gigasporaceae</taxon>
        <taxon>Dentiscutata</taxon>
    </lineage>
</organism>
<keyword evidence="2" id="KW-1185">Reference proteome</keyword>
<evidence type="ECO:0000313" key="1">
    <source>
        <dbReference type="EMBL" id="CAG8597014.1"/>
    </source>
</evidence>
<protein>
    <submittedName>
        <fullName evidence="1">16983_t:CDS:1</fullName>
    </submittedName>
</protein>
<dbReference type="EMBL" id="CAJVPU010009621">
    <property type="protein sequence ID" value="CAG8597014.1"/>
    <property type="molecule type" value="Genomic_DNA"/>
</dbReference>
<accession>A0ACA9MK28</accession>